<dbReference type="InterPro" id="IPR008921">
    <property type="entry name" value="DNA_pol3_clamp-load_cplx_C"/>
</dbReference>
<protein>
    <recommendedName>
        <fullName evidence="2">DNA-directed DNA polymerase</fullName>
        <ecNumber evidence="2">2.7.7.7</ecNumber>
    </recommendedName>
</protein>
<reference evidence="14 16" key="1">
    <citation type="journal article" date="2015" name="Biotechnol. Bioeng.">
        <title>Genome sequence and phenotypic characterization of Caulobacter segnis.</title>
        <authorList>
            <person name="Patel S."/>
            <person name="Fletcher B."/>
            <person name="Scott D.C."/>
            <person name="Ely B."/>
        </authorList>
    </citation>
    <scope>NUCLEOTIDE SEQUENCE [LARGE SCALE GENOMIC DNA]</scope>
    <source>
        <strain evidence="14 16">PS02</strain>
    </source>
</reference>
<dbReference type="EC" id="2.7.7.7" evidence="2"/>
<evidence type="ECO:0000256" key="9">
    <source>
        <dbReference type="ARBA" id="ARBA00022840"/>
    </source>
</evidence>
<evidence type="ECO:0000256" key="8">
    <source>
        <dbReference type="ARBA" id="ARBA00022833"/>
    </source>
</evidence>
<dbReference type="GO" id="GO:0009360">
    <property type="term" value="C:DNA polymerase III complex"/>
    <property type="evidence" value="ECO:0007669"/>
    <property type="project" value="InterPro"/>
</dbReference>
<feature type="domain" description="AAA+ ATPase" evidence="13">
    <location>
        <begin position="43"/>
        <end position="185"/>
    </location>
</feature>
<keyword evidence="10" id="KW-0239">DNA-directed DNA polymerase</keyword>
<dbReference type="SMART" id="SM00382">
    <property type="entry name" value="AAA"/>
    <property type="match status" value="1"/>
</dbReference>
<keyword evidence="9" id="KW-0067">ATP-binding</keyword>
<evidence type="ECO:0000256" key="10">
    <source>
        <dbReference type="ARBA" id="ARBA00022932"/>
    </source>
</evidence>
<dbReference type="EMBL" id="LITQ01000026">
    <property type="protein sequence ID" value="OAA91371.1"/>
    <property type="molecule type" value="Genomic_DNA"/>
</dbReference>
<dbReference type="FunFam" id="3.40.50.300:FF:000014">
    <property type="entry name" value="DNA polymerase III subunit gamma/tau"/>
    <property type="match status" value="1"/>
</dbReference>
<dbReference type="NCBIfam" id="NF004046">
    <property type="entry name" value="PRK05563.1"/>
    <property type="match status" value="1"/>
</dbReference>
<dbReference type="Pfam" id="PF13177">
    <property type="entry name" value="DNA_pol3_delta2"/>
    <property type="match status" value="1"/>
</dbReference>
<dbReference type="FunFam" id="1.10.8.60:FF:000013">
    <property type="entry name" value="DNA polymerase III subunit gamma/tau"/>
    <property type="match status" value="1"/>
</dbReference>
<evidence type="ECO:0000256" key="11">
    <source>
        <dbReference type="ARBA" id="ARBA00049244"/>
    </source>
</evidence>
<keyword evidence="6" id="KW-0479">Metal-binding</keyword>
<feature type="region of interest" description="Disordered" evidence="12">
    <location>
        <begin position="417"/>
        <end position="437"/>
    </location>
</feature>
<accession>A0A166RYZ8</accession>
<comment type="similarity">
    <text evidence="1">Belongs to the DnaX/STICHEL family.</text>
</comment>
<dbReference type="GO" id="GO:0005524">
    <property type="term" value="F:ATP binding"/>
    <property type="evidence" value="ECO:0007669"/>
    <property type="project" value="UniProtKB-KW"/>
</dbReference>
<proteinExistence type="inferred from homology"/>
<dbReference type="InterPro" id="IPR027417">
    <property type="entry name" value="P-loop_NTPase"/>
</dbReference>
<keyword evidence="7" id="KW-0547">Nucleotide-binding</keyword>
<evidence type="ECO:0000313" key="15">
    <source>
        <dbReference type="EMBL" id="OBR94003.1"/>
    </source>
</evidence>
<gene>
    <name evidence="14" type="primary">dnaX_1</name>
    <name evidence="15" type="ORF">CLCOS_21420</name>
    <name evidence="14" type="ORF">WX73_01784</name>
</gene>
<evidence type="ECO:0000256" key="2">
    <source>
        <dbReference type="ARBA" id="ARBA00012417"/>
    </source>
</evidence>
<dbReference type="InterPro" id="IPR022754">
    <property type="entry name" value="DNA_pol_III_gamma-3"/>
</dbReference>
<name>A0A166RYZ8_9CLOT</name>
<dbReference type="Pfam" id="PF12169">
    <property type="entry name" value="DNA_pol3_gamma3"/>
    <property type="match status" value="1"/>
</dbReference>
<dbReference type="EMBL" id="LROR01000049">
    <property type="protein sequence ID" value="OBR94003.1"/>
    <property type="molecule type" value="Genomic_DNA"/>
</dbReference>
<feature type="compositionally biased region" description="Polar residues" evidence="12">
    <location>
        <begin position="428"/>
        <end position="437"/>
    </location>
</feature>
<evidence type="ECO:0000256" key="7">
    <source>
        <dbReference type="ARBA" id="ARBA00022741"/>
    </source>
</evidence>
<dbReference type="CDD" id="cd00009">
    <property type="entry name" value="AAA"/>
    <property type="match status" value="1"/>
</dbReference>
<evidence type="ECO:0000256" key="3">
    <source>
        <dbReference type="ARBA" id="ARBA00022679"/>
    </source>
</evidence>
<dbReference type="Proteomes" id="UP000077384">
    <property type="component" value="Unassembled WGS sequence"/>
</dbReference>
<keyword evidence="3 14" id="KW-0808">Transferase</keyword>
<evidence type="ECO:0000259" key="13">
    <source>
        <dbReference type="SMART" id="SM00382"/>
    </source>
</evidence>
<dbReference type="PANTHER" id="PTHR11669:SF0">
    <property type="entry name" value="PROTEIN STICHEL-LIKE 2"/>
    <property type="match status" value="1"/>
</dbReference>
<keyword evidence="4 14" id="KW-0548">Nucleotidyltransferase</keyword>
<keyword evidence="17" id="KW-1185">Reference proteome</keyword>
<dbReference type="Gene3D" id="3.40.50.300">
    <property type="entry name" value="P-loop containing nucleotide triphosphate hydrolases"/>
    <property type="match status" value="1"/>
</dbReference>
<sequence>MREGDNMPYTALYREWRPKTFSDVVGQDHITVTLKNQILNHRIAHAYLFSGTRGTGKTSTAKILAKAVNCLNLQDGEPCNECEMCKKINAGISIDVIEMDAASKRRLEDIKDVIENVKYPPQEGKYKVYIMDEVHMLTQEAVNAFLKTLEEPPLNVIFILATTDPQKLPVTILSRCQKFDFRRIKSSEIFNRLRCIVSEQGIFADDRSLNLIARICDGAMRDALSILDQAISMGNGKVEYDDVVNMLGLVTNENLLKLTDSIIEKNIESSMRVIDDIVLSGKDIFNFIKDLIIHLRNLLMVKVSNNPEDVLDMSEENINLLKDQAQKIRVEEIMRDIRILQDAQEQSKWTKQSRIYLELSAIKMCKIEYDTSKEVILARLNRLEEALRQGKIKVSNEKIDAKVEKETVPKKIVDTYRESNTEEHKTKNNSSNDEVQTSNKENIYSKITLDIVKKSWKDILESLKSKHQMVLFAALTTGRVVKCEKGIITIEYGKEYAFHKQRLEKNENRKIVEQVFSEVLKEKVIIRYIIEDEVEDVSVSKEKLLKDTFGEDIVEIFDE</sequence>
<evidence type="ECO:0000256" key="4">
    <source>
        <dbReference type="ARBA" id="ARBA00022695"/>
    </source>
</evidence>
<dbReference type="PANTHER" id="PTHR11669">
    <property type="entry name" value="REPLICATION FACTOR C / DNA POLYMERASE III GAMMA-TAU SUBUNIT"/>
    <property type="match status" value="1"/>
</dbReference>
<dbReference type="Pfam" id="PF22608">
    <property type="entry name" value="DNAX_ATPase_lid"/>
    <property type="match status" value="1"/>
</dbReference>
<dbReference type="AlphaFoldDB" id="A0A166RYZ8"/>
<dbReference type="InterPro" id="IPR012763">
    <property type="entry name" value="DNA_pol_III_sug/sutau_N"/>
</dbReference>
<evidence type="ECO:0000256" key="5">
    <source>
        <dbReference type="ARBA" id="ARBA00022705"/>
    </source>
</evidence>
<evidence type="ECO:0000313" key="16">
    <source>
        <dbReference type="Proteomes" id="UP000077384"/>
    </source>
</evidence>
<dbReference type="GO" id="GO:0003887">
    <property type="term" value="F:DNA-directed DNA polymerase activity"/>
    <property type="evidence" value="ECO:0007669"/>
    <property type="project" value="UniProtKB-KW"/>
</dbReference>
<dbReference type="NCBIfam" id="TIGR02397">
    <property type="entry name" value="dnaX_nterm"/>
    <property type="match status" value="1"/>
</dbReference>
<reference evidence="15 17" key="2">
    <citation type="journal article" date="2016" name="Front. Microbiol.">
        <title>Industrial Acetogenic Biocatalysts: A Comparative Metabolic and Genomic Analysis.</title>
        <authorList>
            <person name="Bengelsdorf F."/>
            <person name="Poehlein A."/>
            <person name="Sonja S."/>
            <person name="Erz C."/>
            <person name="Hummel T."/>
            <person name="Hoffmeister S."/>
            <person name="Daniel R."/>
            <person name="Durre P."/>
        </authorList>
    </citation>
    <scope>NUCLEOTIDE SEQUENCE [LARGE SCALE GENOMIC DNA]</scope>
    <source>
        <strain evidence="15 17">PTA-10522</strain>
    </source>
</reference>
<dbReference type="CDD" id="cd18137">
    <property type="entry name" value="HLD_clamp_pol_III_gamma_tau"/>
    <property type="match status" value="1"/>
</dbReference>
<evidence type="ECO:0000313" key="14">
    <source>
        <dbReference type="EMBL" id="OAA91371.1"/>
    </source>
</evidence>
<dbReference type="InterPro" id="IPR048448">
    <property type="entry name" value="DnaX-like_C"/>
</dbReference>
<evidence type="ECO:0000256" key="12">
    <source>
        <dbReference type="SAM" id="MobiDB-lite"/>
    </source>
</evidence>
<dbReference type="PATRIC" id="fig|1705578.3.peg.2033"/>
<keyword evidence="5" id="KW-0235">DNA replication</keyword>
<dbReference type="Proteomes" id="UP000093694">
    <property type="component" value="Unassembled WGS sequence"/>
</dbReference>
<dbReference type="SUPFAM" id="SSF48019">
    <property type="entry name" value="post-AAA+ oligomerization domain-like"/>
    <property type="match status" value="1"/>
</dbReference>
<keyword evidence="8" id="KW-0862">Zinc</keyword>
<dbReference type="InterPro" id="IPR045085">
    <property type="entry name" value="HLD_clamp_pol_III_gamma_tau"/>
</dbReference>
<dbReference type="Gene3D" id="1.10.8.60">
    <property type="match status" value="1"/>
</dbReference>
<evidence type="ECO:0000256" key="1">
    <source>
        <dbReference type="ARBA" id="ARBA00006360"/>
    </source>
</evidence>
<dbReference type="GO" id="GO:0046872">
    <property type="term" value="F:metal ion binding"/>
    <property type="evidence" value="ECO:0007669"/>
    <property type="project" value="UniProtKB-KW"/>
</dbReference>
<dbReference type="GO" id="GO:0003677">
    <property type="term" value="F:DNA binding"/>
    <property type="evidence" value="ECO:0007669"/>
    <property type="project" value="InterPro"/>
</dbReference>
<organism evidence="14 16">
    <name type="scientific">Clostridium coskatii</name>
    <dbReference type="NCBI Taxonomy" id="1705578"/>
    <lineage>
        <taxon>Bacteria</taxon>
        <taxon>Bacillati</taxon>
        <taxon>Bacillota</taxon>
        <taxon>Clostridia</taxon>
        <taxon>Eubacteriales</taxon>
        <taxon>Clostridiaceae</taxon>
        <taxon>Clostridium</taxon>
    </lineage>
</organism>
<comment type="catalytic activity">
    <reaction evidence="11">
        <text>DNA(n) + a 2'-deoxyribonucleoside 5'-triphosphate = DNA(n+1) + diphosphate</text>
        <dbReference type="Rhea" id="RHEA:22508"/>
        <dbReference type="Rhea" id="RHEA-COMP:17339"/>
        <dbReference type="Rhea" id="RHEA-COMP:17340"/>
        <dbReference type="ChEBI" id="CHEBI:33019"/>
        <dbReference type="ChEBI" id="CHEBI:61560"/>
        <dbReference type="ChEBI" id="CHEBI:173112"/>
        <dbReference type="EC" id="2.7.7.7"/>
    </reaction>
</comment>
<dbReference type="Gene3D" id="1.20.272.10">
    <property type="match status" value="1"/>
</dbReference>
<dbReference type="InterPro" id="IPR003593">
    <property type="entry name" value="AAA+_ATPase"/>
</dbReference>
<comment type="caution">
    <text evidence="14">The sequence shown here is derived from an EMBL/GenBank/DDBJ whole genome shotgun (WGS) entry which is preliminary data.</text>
</comment>
<dbReference type="SUPFAM" id="SSF52540">
    <property type="entry name" value="P-loop containing nucleoside triphosphate hydrolases"/>
    <property type="match status" value="1"/>
</dbReference>
<feature type="compositionally biased region" description="Basic and acidic residues" evidence="12">
    <location>
        <begin position="417"/>
        <end position="426"/>
    </location>
</feature>
<dbReference type="InterPro" id="IPR050238">
    <property type="entry name" value="DNA_Rep/Repair_Clamp_Loader"/>
</dbReference>
<evidence type="ECO:0000313" key="17">
    <source>
        <dbReference type="Proteomes" id="UP000093694"/>
    </source>
</evidence>
<dbReference type="GO" id="GO:0006261">
    <property type="term" value="P:DNA-templated DNA replication"/>
    <property type="evidence" value="ECO:0007669"/>
    <property type="project" value="TreeGrafter"/>
</dbReference>
<dbReference type="Pfam" id="PF20964">
    <property type="entry name" value="DnaX_C"/>
    <property type="match status" value="1"/>
</dbReference>
<evidence type="ECO:0000256" key="6">
    <source>
        <dbReference type="ARBA" id="ARBA00022723"/>
    </source>
</evidence>